<keyword evidence="8" id="KW-0812">Transmembrane</keyword>
<protein>
    <recommendedName>
        <fullName evidence="3">histidine kinase</fullName>
        <ecNumber evidence="3">2.7.13.3</ecNumber>
    </recommendedName>
</protein>
<evidence type="ECO:0000256" key="1">
    <source>
        <dbReference type="ARBA" id="ARBA00000085"/>
    </source>
</evidence>
<dbReference type="CDD" id="cd06225">
    <property type="entry name" value="HAMP"/>
    <property type="match status" value="1"/>
</dbReference>
<dbReference type="RefSeq" id="WP_345239636.1">
    <property type="nucleotide sequence ID" value="NZ_BAABHD010000002.1"/>
</dbReference>
<dbReference type="InterPro" id="IPR036890">
    <property type="entry name" value="HATPase_C_sf"/>
</dbReference>
<dbReference type="Pfam" id="PF02518">
    <property type="entry name" value="HATPase_c"/>
    <property type="match status" value="1"/>
</dbReference>
<dbReference type="EC" id="2.7.13.3" evidence="3"/>
<evidence type="ECO:0000256" key="2">
    <source>
        <dbReference type="ARBA" id="ARBA00004370"/>
    </source>
</evidence>
<reference evidence="12" key="1">
    <citation type="journal article" date="2019" name="Int. J. Syst. Evol. Microbiol.">
        <title>The Global Catalogue of Microorganisms (GCM) 10K type strain sequencing project: providing services to taxonomists for standard genome sequencing and annotation.</title>
        <authorList>
            <consortium name="The Broad Institute Genomics Platform"/>
            <consortium name="The Broad Institute Genome Sequencing Center for Infectious Disease"/>
            <person name="Wu L."/>
            <person name="Ma J."/>
        </authorList>
    </citation>
    <scope>NUCLEOTIDE SEQUENCE [LARGE SCALE GENOMIC DNA]</scope>
    <source>
        <strain evidence="12">JCM 17927</strain>
    </source>
</reference>
<evidence type="ECO:0000256" key="5">
    <source>
        <dbReference type="ARBA" id="ARBA00022679"/>
    </source>
</evidence>
<evidence type="ECO:0000256" key="3">
    <source>
        <dbReference type="ARBA" id="ARBA00012438"/>
    </source>
</evidence>
<evidence type="ECO:0000313" key="12">
    <source>
        <dbReference type="Proteomes" id="UP001501175"/>
    </source>
</evidence>
<dbReference type="SUPFAM" id="SSF158472">
    <property type="entry name" value="HAMP domain-like"/>
    <property type="match status" value="1"/>
</dbReference>
<dbReference type="SMART" id="SM00304">
    <property type="entry name" value="HAMP"/>
    <property type="match status" value="1"/>
</dbReference>
<proteinExistence type="predicted"/>
<comment type="catalytic activity">
    <reaction evidence="1">
        <text>ATP + protein L-histidine = ADP + protein N-phospho-L-histidine.</text>
        <dbReference type="EC" id="2.7.13.3"/>
    </reaction>
</comment>
<feature type="domain" description="Histidine kinase" evidence="9">
    <location>
        <begin position="285"/>
        <end position="529"/>
    </location>
</feature>
<evidence type="ECO:0000256" key="6">
    <source>
        <dbReference type="ARBA" id="ARBA00022777"/>
    </source>
</evidence>
<dbReference type="Pfam" id="PF00672">
    <property type="entry name" value="HAMP"/>
    <property type="match status" value="1"/>
</dbReference>
<dbReference type="SUPFAM" id="SSF58104">
    <property type="entry name" value="Methyl-accepting chemotaxis protein (MCP) signaling domain"/>
    <property type="match status" value="1"/>
</dbReference>
<evidence type="ECO:0000313" key="11">
    <source>
        <dbReference type="EMBL" id="GAA4446348.1"/>
    </source>
</evidence>
<evidence type="ECO:0000259" key="9">
    <source>
        <dbReference type="PROSITE" id="PS50109"/>
    </source>
</evidence>
<gene>
    <name evidence="11" type="ORF">GCM10023189_01370</name>
</gene>
<dbReference type="EMBL" id="BAABHD010000002">
    <property type="protein sequence ID" value="GAA4446348.1"/>
    <property type="molecule type" value="Genomic_DNA"/>
</dbReference>
<dbReference type="InterPro" id="IPR005467">
    <property type="entry name" value="His_kinase_dom"/>
</dbReference>
<dbReference type="SUPFAM" id="SSF55874">
    <property type="entry name" value="ATPase domain of HSP90 chaperone/DNA topoisomerase II/histidine kinase"/>
    <property type="match status" value="1"/>
</dbReference>
<dbReference type="Gene3D" id="1.10.287.130">
    <property type="match status" value="1"/>
</dbReference>
<dbReference type="Gene3D" id="6.10.340.10">
    <property type="match status" value="1"/>
</dbReference>
<dbReference type="PROSITE" id="PS50885">
    <property type="entry name" value="HAMP"/>
    <property type="match status" value="1"/>
</dbReference>
<evidence type="ECO:0000256" key="4">
    <source>
        <dbReference type="ARBA" id="ARBA00022553"/>
    </source>
</evidence>
<feature type="domain" description="HAMP" evidence="10">
    <location>
        <begin position="181"/>
        <end position="233"/>
    </location>
</feature>
<keyword evidence="5" id="KW-0808">Transferase</keyword>
<feature type="transmembrane region" description="Helical" evidence="8">
    <location>
        <begin position="7"/>
        <end position="28"/>
    </location>
</feature>
<dbReference type="Proteomes" id="UP001501175">
    <property type="component" value="Unassembled WGS sequence"/>
</dbReference>
<keyword evidence="7" id="KW-0175">Coiled coil</keyword>
<keyword evidence="4" id="KW-0597">Phosphoprotein</keyword>
<dbReference type="PANTHER" id="PTHR43065:SF42">
    <property type="entry name" value="TWO-COMPONENT SENSOR PPRA"/>
    <property type="match status" value="1"/>
</dbReference>
<keyword evidence="12" id="KW-1185">Reference proteome</keyword>
<organism evidence="11 12">
    <name type="scientific">Nibrella saemangeumensis</name>
    <dbReference type="NCBI Taxonomy" id="1084526"/>
    <lineage>
        <taxon>Bacteria</taxon>
        <taxon>Pseudomonadati</taxon>
        <taxon>Bacteroidota</taxon>
        <taxon>Cytophagia</taxon>
        <taxon>Cytophagales</taxon>
        <taxon>Spirosomataceae</taxon>
        <taxon>Nibrella</taxon>
    </lineage>
</organism>
<feature type="coiled-coil region" evidence="7">
    <location>
        <begin position="239"/>
        <end position="276"/>
    </location>
</feature>
<dbReference type="Gene3D" id="3.30.565.10">
    <property type="entry name" value="Histidine kinase-like ATPase, C-terminal domain"/>
    <property type="match status" value="1"/>
</dbReference>
<sequence length="529" mass="59536">MRTTVKTKIWITVLTVVLLFTSFILFYVPMVQGRYLLNNFNKEVQNFAHTVALGVRIAMTEQNFEGVQMAMDFVRDDPQLRYISLLQVDTVWNANHAAFKLNRTIFKSFPDKAAVDVRAVSNDSTVVKRSAFATPAMNGEILLAFATDEIVQAKKQIRLASLFFSALVLGIGGAIGLWLARNISVPVLALRNAAYKVGEGDLTQRVETRTNDEIAELGTAFNKMVDDLAVARREVDERTKELLIEKQKTEELLVDLQKTLADLKETQEQLIRQEKLASIGQLTKGIVDRMLNPLNYINNFSQLAVDLLREVKDVLEQEKDHFTEDTYADVTDLLQLIEANLTKVGEHGGSASRIVKGMEKLLKERSSEFIPTDINALIENSLNMALQEARAEYKGLTIKVITDFDNTDQQVSVLPYEIRSVIMNLVNNAVYSIYEKSLRVNAYTPELFIKTRFSSEGLEVRVKDNGKGISETEVKQLFSPFFTTKPTAKGTGLGLFLSQDIIKMHRGNITVDTQEGEYTEFNIMLPLNA</sequence>
<accession>A0ABP8MAK0</accession>
<name>A0ABP8MAK0_9BACT</name>
<dbReference type="PANTHER" id="PTHR43065">
    <property type="entry name" value="SENSOR HISTIDINE KINASE"/>
    <property type="match status" value="1"/>
</dbReference>
<dbReference type="PROSITE" id="PS50109">
    <property type="entry name" value="HIS_KIN"/>
    <property type="match status" value="1"/>
</dbReference>
<evidence type="ECO:0000259" key="10">
    <source>
        <dbReference type="PROSITE" id="PS50885"/>
    </source>
</evidence>
<comment type="caution">
    <text evidence="11">The sequence shown here is derived from an EMBL/GenBank/DDBJ whole genome shotgun (WGS) entry which is preliminary data.</text>
</comment>
<dbReference type="PRINTS" id="PR00344">
    <property type="entry name" value="BCTRLSENSOR"/>
</dbReference>
<dbReference type="InterPro" id="IPR003660">
    <property type="entry name" value="HAMP_dom"/>
</dbReference>
<keyword evidence="8" id="KW-1133">Transmembrane helix</keyword>
<feature type="transmembrane region" description="Helical" evidence="8">
    <location>
        <begin position="159"/>
        <end position="180"/>
    </location>
</feature>
<dbReference type="InterPro" id="IPR004358">
    <property type="entry name" value="Sig_transdc_His_kin-like_C"/>
</dbReference>
<comment type="subcellular location">
    <subcellularLocation>
        <location evidence="2">Membrane</location>
    </subcellularLocation>
</comment>
<dbReference type="InterPro" id="IPR003594">
    <property type="entry name" value="HATPase_dom"/>
</dbReference>
<keyword evidence="8" id="KW-0472">Membrane</keyword>
<dbReference type="SMART" id="SM00387">
    <property type="entry name" value="HATPase_c"/>
    <property type="match status" value="1"/>
</dbReference>
<evidence type="ECO:0000256" key="7">
    <source>
        <dbReference type="SAM" id="Coils"/>
    </source>
</evidence>
<keyword evidence="6" id="KW-0418">Kinase</keyword>
<evidence type="ECO:0000256" key="8">
    <source>
        <dbReference type="SAM" id="Phobius"/>
    </source>
</evidence>